<feature type="compositionally biased region" description="Low complexity" evidence="1">
    <location>
        <begin position="350"/>
        <end position="370"/>
    </location>
</feature>
<sequence length="445" mass="47203">MAHWSFFLLLVSVPLGSAVKTEEFMWGMRTATSSTTFGTCEKIEFTVMNGTKGGMGTPPYFMRAWEKGGSVKTQLLGDDPSNLTWTVTSPAGSELFLNIIDSDDGTGGTDPTLFTVDDGVNSGCVTDDSEDSDFTIKSNLSSTSTLSACGFWGIRLKGGVPPYQLSFTQLDSWGLTNVTTSGEDDAYTFVNNADPGQMMIASAVDADGNVAYGNPTVMTSKDYSSASCGSLASSSGNGTVLDAQAAAEAAARDAKTRTTIIGLVVGLGVPLILAILGFIYWWRRRRASPKTQSGEVELFIPPTDVVSPYMVQRPSSQLKQPAEESSTSLPSTMAGNPSRLSWYGYQNQASATTLPSPSPSGASARPSRLSWYGYQNGGSNTSVPPALTREEEEGDDIPTFQHSDAGPVPPPYVPSPTVVPASTLSLEANARASDDTKPHRRNRTP</sequence>
<keyword evidence="3" id="KW-0732">Signal</keyword>
<keyword evidence="2" id="KW-0812">Transmembrane</keyword>
<feature type="domain" description="Mid2" evidence="4">
    <location>
        <begin position="253"/>
        <end position="282"/>
    </location>
</feature>
<feature type="chain" id="PRO_5002316859" description="Mid2 domain-containing protein" evidence="3">
    <location>
        <begin position="19"/>
        <end position="445"/>
    </location>
</feature>
<dbReference type="AlphaFoldDB" id="A0A0D7BCM7"/>
<feature type="region of interest" description="Disordered" evidence="1">
    <location>
        <begin position="311"/>
        <end position="334"/>
    </location>
</feature>
<dbReference type="InterPro" id="IPR007567">
    <property type="entry name" value="Mid2_dom"/>
</dbReference>
<feature type="compositionally biased region" description="Polar residues" evidence="1">
    <location>
        <begin position="313"/>
        <end position="334"/>
    </location>
</feature>
<organism evidence="5 6">
    <name type="scientific">Cylindrobasidium torrendii FP15055 ss-10</name>
    <dbReference type="NCBI Taxonomy" id="1314674"/>
    <lineage>
        <taxon>Eukaryota</taxon>
        <taxon>Fungi</taxon>
        <taxon>Dikarya</taxon>
        <taxon>Basidiomycota</taxon>
        <taxon>Agaricomycotina</taxon>
        <taxon>Agaricomycetes</taxon>
        <taxon>Agaricomycetidae</taxon>
        <taxon>Agaricales</taxon>
        <taxon>Marasmiineae</taxon>
        <taxon>Physalacriaceae</taxon>
        <taxon>Cylindrobasidium</taxon>
    </lineage>
</organism>
<accession>A0A0D7BCM7</accession>
<dbReference type="OrthoDB" id="2527908at2759"/>
<dbReference type="EMBL" id="KN880506">
    <property type="protein sequence ID" value="KIY68272.1"/>
    <property type="molecule type" value="Genomic_DNA"/>
</dbReference>
<evidence type="ECO:0000256" key="3">
    <source>
        <dbReference type="SAM" id="SignalP"/>
    </source>
</evidence>
<protein>
    <recommendedName>
        <fullName evidence="4">Mid2 domain-containing protein</fullName>
    </recommendedName>
</protein>
<proteinExistence type="predicted"/>
<keyword evidence="2" id="KW-0472">Membrane</keyword>
<keyword evidence="2" id="KW-1133">Transmembrane helix</keyword>
<feature type="signal peptide" evidence="3">
    <location>
        <begin position="1"/>
        <end position="18"/>
    </location>
</feature>
<evidence type="ECO:0000256" key="2">
    <source>
        <dbReference type="SAM" id="Phobius"/>
    </source>
</evidence>
<evidence type="ECO:0000256" key="1">
    <source>
        <dbReference type="SAM" id="MobiDB-lite"/>
    </source>
</evidence>
<gene>
    <name evidence="5" type="ORF">CYLTODRAFT_421777</name>
</gene>
<feature type="region of interest" description="Disordered" evidence="1">
    <location>
        <begin position="350"/>
        <end position="445"/>
    </location>
</feature>
<dbReference type="Pfam" id="PF04478">
    <property type="entry name" value="Mid2"/>
    <property type="match status" value="1"/>
</dbReference>
<keyword evidence="6" id="KW-1185">Reference proteome</keyword>
<evidence type="ECO:0000259" key="4">
    <source>
        <dbReference type="Pfam" id="PF04478"/>
    </source>
</evidence>
<evidence type="ECO:0000313" key="5">
    <source>
        <dbReference type="EMBL" id="KIY68272.1"/>
    </source>
</evidence>
<name>A0A0D7BCM7_9AGAR</name>
<reference evidence="5 6" key="1">
    <citation type="journal article" date="2015" name="Fungal Genet. Biol.">
        <title>Evolution of novel wood decay mechanisms in Agaricales revealed by the genome sequences of Fistulina hepatica and Cylindrobasidium torrendii.</title>
        <authorList>
            <person name="Floudas D."/>
            <person name="Held B.W."/>
            <person name="Riley R."/>
            <person name="Nagy L.G."/>
            <person name="Koehler G."/>
            <person name="Ransdell A.S."/>
            <person name="Younus H."/>
            <person name="Chow J."/>
            <person name="Chiniquy J."/>
            <person name="Lipzen A."/>
            <person name="Tritt A."/>
            <person name="Sun H."/>
            <person name="Haridas S."/>
            <person name="LaButti K."/>
            <person name="Ohm R.A."/>
            <person name="Kues U."/>
            <person name="Blanchette R.A."/>
            <person name="Grigoriev I.V."/>
            <person name="Minto R.E."/>
            <person name="Hibbett D.S."/>
        </authorList>
    </citation>
    <scope>NUCLEOTIDE SEQUENCE [LARGE SCALE GENOMIC DNA]</scope>
    <source>
        <strain evidence="5 6">FP15055 ss-10</strain>
    </source>
</reference>
<feature type="transmembrane region" description="Helical" evidence="2">
    <location>
        <begin position="260"/>
        <end position="282"/>
    </location>
</feature>
<dbReference type="Proteomes" id="UP000054007">
    <property type="component" value="Unassembled WGS sequence"/>
</dbReference>
<evidence type="ECO:0000313" key="6">
    <source>
        <dbReference type="Proteomes" id="UP000054007"/>
    </source>
</evidence>